<keyword evidence="9" id="KW-0963">Cytoplasm</keyword>
<dbReference type="AlphaFoldDB" id="A0AAN8IUF7"/>
<evidence type="ECO:0000256" key="5">
    <source>
        <dbReference type="ARBA" id="ARBA00022723"/>
    </source>
</evidence>
<evidence type="ECO:0000259" key="10">
    <source>
        <dbReference type="PROSITE" id="PS50089"/>
    </source>
</evidence>
<evidence type="ECO:0000256" key="2">
    <source>
        <dbReference type="ARBA" id="ARBA00004906"/>
    </source>
</evidence>
<dbReference type="PANTHER" id="PTHR12622">
    <property type="entry name" value="DELTEX-RELATED"/>
    <property type="match status" value="1"/>
</dbReference>
<dbReference type="PROSITE" id="PS50089">
    <property type="entry name" value="ZF_RING_2"/>
    <property type="match status" value="1"/>
</dbReference>
<dbReference type="Proteomes" id="UP001331761">
    <property type="component" value="Unassembled WGS sequence"/>
</dbReference>
<comment type="catalytic activity">
    <reaction evidence="1 9">
        <text>S-ubiquitinyl-[E2 ubiquitin-conjugating enzyme]-L-cysteine + [acceptor protein]-L-lysine = [E2 ubiquitin-conjugating enzyme]-L-cysteine + N(6)-ubiquitinyl-[acceptor protein]-L-lysine.</text>
        <dbReference type="EC" id="2.3.2.27"/>
    </reaction>
</comment>
<keyword evidence="7 9" id="KW-0862">Zinc</keyword>
<keyword evidence="6 8" id="KW-0863">Zinc-finger</keyword>
<evidence type="ECO:0000256" key="1">
    <source>
        <dbReference type="ARBA" id="ARBA00000900"/>
    </source>
</evidence>
<evidence type="ECO:0000313" key="11">
    <source>
        <dbReference type="EMBL" id="KAK5965224.1"/>
    </source>
</evidence>
<comment type="caution">
    <text evidence="11">The sequence shown here is derived from an EMBL/GenBank/DDBJ whole genome shotgun (WGS) entry which is preliminary data.</text>
</comment>
<protein>
    <recommendedName>
        <fullName evidence="9">E3 ubiquitin-protein ligase</fullName>
        <ecNumber evidence="9">2.3.2.27</ecNumber>
    </recommendedName>
</protein>
<comment type="similarity">
    <text evidence="3 9">Belongs to the Deltex family.</text>
</comment>
<dbReference type="GO" id="GO:0007219">
    <property type="term" value="P:Notch signaling pathway"/>
    <property type="evidence" value="ECO:0007669"/>
    <property type="project" value="InterPro"/>
</dbReference>
<name>A0AAN8IUF7_TRICO</name>
<dbReference type="EMBL" id="WIXE01024841">
    <property type="protein sequence ID" value="KAK5965224.1"/>
    <property type="molecule type" value="Genomic_DNA"/>
</dbReference>
<dbReference type="InterPro" id="IPR039399">
    <property type="entry name" value="Deltex_C_sf"/>
</dbReference>
<dbReference type="Gene3D" id="3.30.40.10">
    <property type="entry name" value="Zinc/RING finger domain, C3HC4 (zinc finger)"/>
    <property type="match status" value="1"/>
</dbReference>
<dbReference type="SMART" id="SM00184">
    <property type="entry name" value="RING"/>
    <property type="match status" value="1"/>
</dbReference>
<dbReference type="InterPro" id="IPR013083">
    <property type="entry name" value="Znf_RING/FYVE/PHD"/>
</dbReference>
<dbReference type="EC" id="2.3.2.27" evidence="9"/>
<sequence>MYEFTIGPLGEWSGTAKVIAKSSSIFEEIADVICVTVSSTLDYSPSTWKYITKAAGLAEYKKAFKKAKEGLKQWLNHGDILIVNTSETKIQKDDCAVCLKALDGDDESGEACELPCGHQYHVQCFEEYISHPSSKKCCPLCCKYFEIPMGDQPREAQMLINKNYHLKLPGHEDSEFTYEIQYSVPHGVQEASHIRPGKLFTGTQRRAYVPGTPEGTQVMRLLKFAFERRLTFTV</sequence>
<keyword evidence="4 9" id="KW-0808">Transferase</keyword>
<evidence type="ECO:0000256" key="7">
    <source>
        <dbReference type="ARBA" id="ARBA00022833"/>
    </source>
</evidence>
<comment type="pathway">
    <text evidence="2 9">Protein modification; protein ubiquitination.</text>
</comment>
<organism evidence="11 12">
    <name type="scientific">Trichostrongylus colubriformis</name>
    <name type="common">Black scour worm</name>
    <dbReference type="NCBI Taxonomy" id="6319"/>
    <lineage>
        <taxon>Eukaryota</taxon>
        <taxon>Metazoa</taxon>
        <taxon>Ecdysozoa</taxon>
        <taxon>Nematoda</taxon>
        <taxon>Chromadorea</taxon>
        <taxon>Rhabditida</taxon>
        <taxon>Rhabditina</taxon>
        <taxon>Rhabditomorpha</taxon>
        <taxon>Strongyloidea</taxon>
        <taxon>Trichostrongylidae</taxon>
        <taxon>Trichostrongylus</taxon>
    </lineage>
</organism>
<dbReference type="InterPro" id="IPR039396">
    <property type="entry name" value="Deltex_C"/>
</dbReference>
<reference evidence="11 12" key="1">
    <citation type="submission" date="2019-10" db="EMBL/GenBank/DDBJ databases">
        <title>Assembly and Annotation for the nematode Trichostrongylus colubriformis.</title>
        <authorList>
            <person name="Martin J."/>
        </authorList>
    </citation>
    <scope>NUCLEOTIDE SEQUENCE [LARGE SCALE GENOMIC DNA]</scope>
    <source>
        <strain evidence="11">G859</strain>
        <tissue evidence="11">Whole worm</tissue>
    </source>
</reference>
<gene>
    <name evidence="11" type="ORF">GCK32_014530</name>
</gene>
<feature type="non-terminal residue" evidence="11">
    <location>
        <position position="234"/>
    </location>
</feature>
<dbReference type="Pfam" id="PF00097">
    <property type="entry name" value="zf-C3HC4"/>
    <property type="match status" value="1"/>
</dbReference>
<dbReference type="InterPro" id="IPR001841">
    <property type="entry name" value="Znf_RING"/>
</dbReference>
<dbReference type="GO" id="GO:0061630">
    <property type="term" value="F:ubiquitin protein ligase activity"/>
    <property type="evidence" value="ECO:0007669"/>
    <property type="project" value="UniProtKB-UniRule"/>
</dbReference>
<dbReference type="GO" id="GO:0005737">
    <property type="term" value="C:cytoplasm"/>
    <property type="evidence" value="ECO:0007669"/>
    <property type="project" value="UniProtKB-SubCell"/>
</dbReference>
<evidence type="ECO:0000256" key="9">
    <source>
        <dbReference type="RuleBase" id="RU367105"/>
    </source>
</evidence>
<evidence type="ECO:0000313" key="12">
    <source>
        <dbReference type="Proteomes" id="UP001331761"/>
    </source>
</evidence>
<keyword evidence="12" id="KW-1185">Reference proteome</keyword>
<proteinExistence type="inferred from homology"/>
<evidence type="ECO:0000256" key="3">
    <source>
        <dbReference type="ARBA" id="ARBA00009413"/>
    </source>
</evidence>
<dbReference type="Pfam" id="PF18102">
    <property type="entry name" value="DTC"/>
    <property type="match status" value="1"/>
</dbReference>
<evidence type="ECO:0000256" key="4">
    <source>
        <dbReference type="ARBA" id="ARBA00022679"/>
    </source>
</evidence>
<keyword evidence="5 9" id="KW-0479">Metal-binding</keyword>
<evidence type="ECO:0000256" key="8">
    <source>
        <dbReference type="PROSITE-ProRule" id="PRU00175"/>
    </source>
</evidence>
<dbReference type="SUPFAM" id="SSF57850">
    <property type="entry name" value="RING/U-box"/>
    <property type="match status" value="1"/>
</dbReference>
<dbReference type="InterPro" id="IPR039398">
    <property type="entry name" value="Deltex_fam"/>
</dbReference>
<dbReference type="Gene3D" id="3.30.390.130">
    <property type="match status" value="1"/>
</dbReference>
<accession>A0AAN8IUF7</accession>
<dbReference type="GO" id="GO:0008270">
    <property type="term" value="F:zinc ion binding"/>
    <property type="evidence" value="ECO:0007669"/>
    <property type="project" value="UniProtKB-KW"/>
</dbReference>
<evidence type="ECO:0000256" key="6">
    <source>
        <dbReference type="ARBA" id="ARBA00022771"/>
    </source>
</evidence>
<dbReference type="InterPro" id="IPR018957">
    <property type="entry name" value="Znf_C3HC4_RING-type"/>
</dbReference>
<dbReference type="GO" id="GO:0016567">
    <property type="term" value="P:protein ubiquitination"/>
    <property type="evidence" value="ECO:0007669"/>
    <property type="project" value="UniProtKB-UniRule"/>
</dbReference>
<feature type="domain" description="RING-type" evidence="10">
    <location>
        <begin position="95"/>
        <end position="141"/>
    </location>
</feature>
<comment type="subcellular location">
    <subcellularLocation>
        <location evidence="9">Cytoplasm</location>
    </subcellularLocation>
</comment>